<evidence type="ECO:0000313" key="2">
    <source>
        <dbReference type="Proteomes" id="UP000683417"/>
    </source>
</evidence>
<protein>
    <submittedName>
        <fullName evidence="1">BgTH12-07596</fullName>
    </submittedName>
</protein>
<sequence>LQRYLLGWSIDRQVKSIKPYHAPIYQGHRFLPYSQKLAQYSNGGNYPVYQRKGPQQRGNPDNLSKEALTPITMKFLNVSLITTTLSLFTSFGAAQAGDEDIVVYDCFGTMFYLESVCQSALRAHQLGQTTINGYPTRYNAQGLNGPSPHKLFPMFPNVLVYGNQSRPKYFLIVDNDGYPQGMVHLYRETYHKCSRVDGQ</sequence>
<dbReference type="AlphaFoldDB" id="A0A9W4CXL5"/>
<evidence type="ECO:0000313" key="1">
    <source>
        <dbReference type="EMBL" id="CAD6500419.1"/>
    </source>
</evidence>
<accession>A0A9W4CXL5</accession>
<name>A0A9W4CXL5_BLUGR</name>
<organism evidence="1 2">
    <name type="scientific">Blumeria graminis f. sp. triticale</name>
    <dbReference type="NCBI Taxonomy" id="1689686"/>
    <lineage>
        <taxon>Eukaryota</taxon>
        <taxon>Fungi</taxon>
        <taxon>Dikarya</taxon>
        <taxon>Ascomycota</taxon>
        <taxon>Pezizomycotina</taxon>
        <taxon>Leotiomycetes</taxon>
        <taxon>Erysiphales</taxon>
        <taxon>Erysiphaceae</taxon>
        <taxon>Blumeria</taxon>
    </lineage>
</organism>
<gene>
    <name evidence="1" type="ORF">BGTH12_LOCUS1777</name>
</gene>
<comment type="caution">
    <text evidence="1">The sequence shown here is derived from an EMBL/GenBank/DDBJ whole genome shotgun (WGS) entry which is preliminary data.</text>
</comment>
<reference evidence="1" key="1">
    <citation type="submission" date="2020-10" db="EMBL/GenBank/DDBJ databases">
        <authorList>
            <person name="Muller C M."/>
        </authorList>
    </citation>
    <scope>NUCLEOTIDE SEQUENCE</scope>
    <source>
        <strain evidence="1">THUN-12</strain>
    </source>
</reference>
<feature type="non-terminal residue" evidence="1">
    <location>
        <position position="1"/>
    </location>
</feature>
<dbReference type="Proteomes" id="UP000683417">
    <property type="component" value="Unassembled WGS sequence"/>
</dbReference>
<dbReference type="EMBL" id="CAJHIT010000003">
    <property type="protein sequence ID" value="CAD6500419.1"/>
    <property type="molecule type" value="Genomic_DNA"/>
</dbReference>
<proteinExistence type="predicted"/>